<dbReference type="OrthoDB" id="8550139at2"/>
<dbReference type="InterPro" id="IPR035897">
    <property type="entry name" value="Toll_tir_struct_dom_sf"/>
</dbReference>
<dbReference type="SUPFAM" id="SSF52540">
    <property type="entry name" value="P-loop containing nucleoside triphosphate hydrolases"/>
    <property type="match status" value="1"/>
</dbReference>
<name>A0A1I0FSR7_9PROT</name>
<dbReference type="SUPFAM" id="SSF48452">
    <property type="entry name" value="TPR-like"/>
    <property type="match status" value="4"/>
</dbReference>
<dbReference type="PANTHER" id="PTHR19959:SF119">
    <property type="entry name" value="FUNGAL LIPASE-LIKE DOMAIN-CONTAINING PROTEIN"/>
    <property type="match status" value="1"/>
</dbReference>
<evidence type="ECO:0000313" key="3">
    <source>
        <dbReference type="Proteomes" id="UP000183339"/>
    </source>
</evidence>
<protein>
    <submittedName>
        <fullName evidence="2">Tetratricopeptide repeat-containing protein</fullName>
    </submittedName>
</protein>
<dbReference type="Pfam" id="PF13676">
    <property type="entry name" value="TIR_2"/>
    <property type="match status" value="1"/>
</dbReference>
<dbReference type="SUPFAM" id="SSF52200">
    <property type="entry name" value="Toll/Interleukin receptor TIR domain"/>
    <property type="match status" value="1"/>
</dbReference>
<dbReference type="InterPro" id="IPR000157">
    <property type="entry name" value="TIR_dom"/>
</dbReference>
<dbReference type="Gene3D" id="3.40.50.10140">
    <property type="entry name" value="Toll/interleukin-1 receptor homology (TIR) domain"/>
    <property type="match status" value="1"/>
</dbReference>
<evidence type="ECO:0000259" key="1">
    <source>
        <dbReference type="PROSITE" id="PS50104"/>
    </source>
</evidence>
<proteinExistence type="predicted"/>
<dbReference type="SMART" id="SM00028">
    <property type="entry name" value="TPR"/>
    <property type="match status" value="7"/>
</dbReference>
<accession>A0A1I0FSR7</accession>
<evidence type="ECO:0000313" key="2">
    <source>
        <dbReference type="EMBL" id="SET60600.1"/>
    </source>
</evidence>
<dbReference type="Gene3D" id="1.25.40.10">
    <property type="entry name" value="Tetratricopeptide repeat domain"/>
    <property type="match status" value="5"/>
</dbReference>
<dbReference type="RefSeq" id="WP_074709072.1">
    <property type="nucleotide sequence ID" value="NZ_FOHI01000010.1"/>
</dbReference>
<dbReference type="GO" id="GO:0007165">
    <property type="term" value="P:signal transduction"/>
    <property type="evidence" value="ECO:0007669"/>
    <property type="project" value="InterPro"/>
</dbReference>
<sequence length="1307" mass="143479">MNYQYHAFISHNSADKPAVESIAAALVAQGLHCFLDKWDILPRDQWLRNLENGLTESQTILIFIGTQGVGPYQQAEADAALRRQIQQRQDCVIPVLLPGASPEDLAKLSIFLQGTNALRFHDLKDPLPFRILAALVRGEEPGNLRQLLREQVHPSVDLLQTLNDWLSGLHIEWREKEEEYQIREGQGKSCLCIPDLSASPNPDSIEYLLNWKSRLTPLFGREQELKVLHDWADAHGRISIRMVIGEAGVGKTRLAFEFGTRLREKGWQAGEAQGLEGRWYTGRSGTLLIIDYPEHRPEKVTALLEAFAVMPPPQRKLRVLLLGRNGDFLRKLPQTAQSLVAPHIALSSLAMDESAAWCLFQQSWQRIHQLRHVSPPSLPMSAEGFKEWGCQAELRSRPLFILALTIRLMLDPSARELNGNVIIRVLTQQYEVSRLRKEAKKRNIDENSLVMLRALAVIPGQLEGQVLRQLIEESTRLKLDIQLPALRQLIDTSLWVQGAIPALQPDLLAADLLHYALTELAEDQSGQWQYVGLEAAVDIAEASSIFGRLIHDAQNVLGQRWPLSSLIDWVCEERMRCERLSFALNRNYLERTLLPLAIAVERVLLVHADLPQTQALHLRSLSLRLGETGEREASLRASQRAVAIYEQLAADNFSAYGPDLASSLSSLSISLAEIGEREAGLQIIRRAVTIHEQLAQENFAVYGSGLAMSLNNLSNHLAGSGARKESLQAIQAAAEIHERLAKENLAAFGPDLATSLHNLSNRLANNGESGAALDACLRAVEIREQLAQDNFAAHGYGLGTSLHSLANHLRGSGKHSAALQAIQQAVAIYEQLAKENFAAYGSDWAGGLTNLSVHLANNGEHSAALQAIQRAVAIYERLAQENSAVHRPALALSLNNLSNRLAESGEHGAALQAIQRAIAIREQLAQENFAAYGSDLAMSLINLCTDLSNSGEWNAALQACLRAVEIYEQLAADNFAAYAPDLAGSLHILSIRLAESGERKRATHACLRGVEIYEQLAADNFAAHGPALAGALNILSSRLAESGEQKAGLHVCLRAVEIYEQLAADNFATYGPQLTGGLNNLASRLAESGQRDTALQISRRAVAIVEKLAADNFAVYGSVLAMNLHNLSLRLADNGEHDEGLKANLRVVEIYERLATGHFPTYGAELASSLNNLSNRLVEKGELGPALQASLRAVEIYEQLVKKNFAVHGPNLGVSLNNLSANLRSSGDQCGALRVIHHAVEIYEKLAGDNFAAHGPVLAVSLYNLAVYLDALDTSQAAETRAKLQIIKQRILNEQVQVPAWLAPLFE</sequence>
<dbReference type="PROSITE" id="PS50104">
    <property type="entry name" value="TIR"/>
    <property type="match status" value="1"/>
</dbReference>
<dbReference type="Pfam" id="PF13374">
    <property type="entry name" value="TPR_10"/>
    <property type="match status" value="7"/>
</dbReference>
<dbReference type="EMBL" id="FOHI01000010">
    <property type="protein sequence ID" value="SET60600.1"/>
    <property type="molecule type" value="Genomic_DNA"/>
</dbReference>
<organism evidence="2 3">
    <name type="scientific">Nitrosospira multiformis</name>
    <dbReference type="NCBI Taxonomy" id="1231"/>
    <lineage>
        <taxon>Bacteria</taxon>
        <taxon>Pseudomonadati</taxon>
        <taxon>Pseudomonadota</taxon>
        <taxon>Betaproteobacteria</taxon>
        <taxon>Nitrosomonadales</taxon>
        <taxon>Nitrosomonadaceae</taxon>
        <taxon>Nitrosospira</taxon>
    </lineage>
</organism>
<dbReference type="InterPro" id="IPR027417">
    <property type="entry name" value="P-loop_NTPase"/>
</dbReference>
<gene>
    <name evidence="2" type="ORF">SAMN05216412_1108</name>
</gene>
<reference evidence="2 3" key="1">
    <citation type="submission" date="2016-10" db="EMBL/GenBank/DDBJ databases">
        <authorList>
            <person name="de Groot N.N."/>
        </authorList>
    </citation>
    <scope>NUCLEOTIDE SEQUENCE [LARGE SCALE GENOMIC DNA]</scope>
    <source>
        <strain evidence="2 3">Nl7</strain>
    </source>
</reference>
<feature type="domain" description="TIR" evidence="1">
    <location>
        <begin position="3"/>
        <end position="140"/>
    </location>
</feature>
<dbReference type="PANTHER" id="PTHR19959">
    <property type="entry name" value="KINESIN LIGHT CHAIN"/>
    <property type="match status" value="1"/>
</dbReference>
<dbReference type="InterPro" id="IPR011990">
    <property type="entry name" value="TPR-like_helical_dom_sf"/>
</dbReference>
<dbReference type="Proteomes" id="UP000183339">
    <property type="component" value="Unassembled WGS sequence"/>
</dbReference>
<dbReference type="InterPro" id="IPR019734">
    <property type="entry name" value="TPR_rpt"/>
</dbReference>